<organism evidence="3 4">
    <name type="scientific">Morganella morganii</name>
    <name type="common">Proteus morganii</name>
    <dbReference type="NCBI Taxonomy" id="582"/>
    <lineage>
        <taxon>Bacteria</taxon>
        <taxon>Pseudomonadati</taxon>
        <taxon>Pseudomonadota</taxon>
        <taxon>Gammaproteobacteria</taxon>
        <taxon>Enterobacterales</taxon>
        <taxon>Morganellaceae</taxon>
        <taxon>Morganella</taxon>
    </lineage>
</organism>
<evidence type="ECO:0000259" key="2">
    <source>
        <dbReference type="Pfam" id="PF00561"/>
    </source>
</evidence>
<dbReference type="InterPro" id="IPR029058">
    <property type="entry name" value="AB_hydrolase_fold"/>
</dbReference>
<gene>
    <name evidence="3" type="ORF">CYG68_18795</name>
</gene>
<keyword evidence="1 3" id="KW-0378">Hydrolase</keyword>
<proteinExistence type="predicted"/>
<dbReference type="InterPro" id="IPR050266">
    <property type="entry name" value="AB_hydrolase_sf"/>
</dbReference>
<evidence type="ECO:0000313" key="4">
    <source>
        <dbReference type="Proteomes" id="UP000650477"/>
    </source>
</evidence>
<feature type="domain" description="AB hydrolase-1" evidence="2">
    <location>
        <begin position="31"/>
        <end position="160"/>
    </location>
</feature>
<name>A0A8I0PZ83_MORMO</name>
<accession>A0A8I0PZ83</accession>
<evidence type="ECO:0000256" key="1">
    <source>
        <dbReference type="ARBA" id="ARBA00022801"/>
    </source>
</evidence>
<sequence>MSIKNQRKNITLLPDGRRFSWYDSGPETGIPVVFCTGAGMSGSAGFGIPYLADNNIRLITPDRPGLGNSSPDAGKSPESFAADVTFLMQSLGYTRFRAAGFSQGAVYAMALAYYAQVSALALISGQDQFDYPPTRALLSADIIDMQKNARTQPDGFTSWVRENITADWLMSFILNYSGETDLAVYQAADFLPAYRQCMTEAFSQGNEGYTQDLLIAMQEWGFTPEQITCPVSLWYGEKDTSTVHSPDGGKILAGRFPRAEHHLFAEEGGSLLWTQSQAILQALARA</sequence>
<protein>
    <submittedName>
        <fullName evidence="3">Alpha/beta hydrolase</fullName>
    </submittedName>
</protein>
<dbReference type="GO" id="GO:0016787">
    <property type="term" value="F:hydrolase activity"/>
    <property type="evidence" value="ECO:0007669"/>
    <property type="project" value="UniProtKB-KW"/>
</dbReference>
<evidence type="ECO:0000313" key="3">
    <source>
        <dbReference type="EMBL" id="MBE8614415.1"/>
    </source>
</evidence>
<dbReference type="EMBL" id="PKLF01000025">
    <property type="protein sequence ID" value="MBE8614415.1"/>
    <property type="molecule type" value="Genomic_DNA"/>
</dbReference>
<dbReference type="SUPFAM" id="SSF53474">
    <property type="entry name" value="alpha/beta-Hydrolases"/>
    <property type="match status" value="1"/>
</dbReference>
<dbReference type="GO" id="GO:0016020">
    <property type="term" value="C:membrane"/>
    <property type="evidence" value="ECO:0007669"/>
    <property type="project" value="TreeGrafter"/>
</dbReference>
<dbReference type="Gene3D" id="3.40.50.1820">
    <property type="entry name" value="alpha/beta hydrolase"/>
    <property type="match status" value="1"/>
</dbReference>
<dbReference type="PANTHER" id="PTHR43798:SF31">
    <property type="entry name" value="AB HYDROLASE SUPERFAMILY PROTEIN YCLE"/>
    <property type="match status" value="1"/>
</dbReference>
<dbReference type="Proteomes" id="UP000650477">
    <property type="component" value="Unassembled WGS sequence"/>
</dbReference>
<dbReference type="PANTHER" id="PTHR43798">
    <property type="entry name" value="MONOACYLGLYCEROL LIPASE"/>
    <property type="match status" value="1"/>
</dbReference>
<comment type="caution">
    <text evidence="3">The sequence shown here is derived from an EMBL/GenBank/DDBJ whole genome shotgun (WGS) entry which is preliminary data.</text>
</comment>
<dbReference type="RefSeq" id="WP_193830267.1">
    <property type="nucleotide sequence ID" value="NZ_PKLF01000025.1"/>
</dbReference>
<dbReference type="Pfam" id="PF00561">
    <property type="entry name" value="Abhydrolase_1"/>
    <property type="match status" value="1"/>
</dbReference>
<dbReference type="AlphaFoldDB" id="A0A8I0PZ83"/>
<dbReference type="InterPro" id="IPR000073">
    <property type="entry name" value="AB_hydrolase_1"/>
</dbReference>
<reference evidence="3" key="1">
    <citation type="submission" date="2017-12" db="EMBL/GenBank/DDBJ databases">
        <title>Genome sequencing and analysis.</title>
        <authorList>
            <person name="Huang Y.-T."/>
        </authorList>
    </citation>
    <scope>NUCLEOTIDE SEQUENCE</scope>
    <source>
        <strain evidence="3">VGH116</strain>
    </source>
</reference>